<evidence type="ECO:0000313" key="2">
    <source>
        <dbReference type="EMBL" id="RZF47302.1"/>
    </source>
</evidence>
<name>A0A482XN89_LAOST</name>
<feature type="region of interest" description="Disordered" evidence="1">
    <location>
        <begin position="133"/>
        <end position="152"/>
    </location>
</feature>
<reference evidence="2 3" key="1">
    <citation type="journal article" date="2017" name="Gigascience">
        <title>Genome sequence of the small brown planthopper, Laodelphax striatellus.</title>
        <authorList>
            <person name="Zhu J."/>
            <person name="Jiang F."/>
            <person name="Wang X."/>
            <person name="Yang P."/>
            <person name="Bao Y."/>
            <person name="Zhao W."/>
            <person name="Wang W."/>
            <person name="Lu H."/>
            <person name="Wang Q."/>
            <person name="Cui N."/>
            <person name="Li J."/>
            <person name="Chen X."/>
            <person name="Luo L."/>
            <person name="Yu J."/>
            <person name="Kang L."/>
            <person name="Cui F."/>
        </authorList>
    </citation>
    <scope>NUCLEOTIDE SEQUENCE [LARGE SCALE GENOMIC DNA]</scope>
    <source>
        <strain evidence="2">Lst14</strain>
    </source>
</reference>
<dbReference type="AlphaFoldDB" id="A0A482XN89"/>
<gene>
    <name evidence="2" type="ORF">LSTR_LSTR009793</name>
</gene>
<keyword evidence="3" id="KW-1185">Reference proteome</keyword>
<dbReference type="EMBL" id="QKKF02004574">
    <property type="protein sequence ID" value="RZF47302.1"/>
    <property type="molecule type" value="Genomic_DNA"/>
</dbReference>
<evidence type="ECO:0000256" key="1">
    <source>
        <dbReference type="SAM" id="MobiDB-lite"/>
    </source>
</evidence>
<comment type="caution">
    <text evidence="2">The sequence shown here is derived from an EMBL/GenBank/DDBJ whole genome shotgun (WGS) entry which is preliminary data.</text>
</comment>
<evidence type="ECO:0000313" key="3">
    <source>
        <dbReference type="Proteomes" id="UP000291343"/>
    </source>
</evidence>
<dbReference type="InParanoid" id="A0A482XN89"/>
<protein>
    <submittedName>
        <fullName evidence="2">Uncharacterized protein</fullName>
    </submittedName>
</protein>
<dbReference type="OrthoDB" id="7480422at2759"/>
<proteinExistence type="predicted"/>
<accession>A0A482XN89</accession>
<dbReference type="Proteomes" id="UP000291343">
    <property type="component" value="Unassembled WGS sequence"/>
</dbReference>
<organism evidence="2 3">
    <name type="scientific">Laodelphax striatellus</name>
    <name type="common">Small brown planthopper</name>
    <name type="synonym">Delphax striatella</name>
    <dbReference type="NCBI Taxonomy" id="195883"/>
    <lineage>
        <taxon>Eukaryota</taxon>
        <taxon>Metazoa</taxon>
        <taxon>Ecdysozoa</taxon>
        <taxon>Arthropoda</taxon>
        <taxon>Hexapoda</taxon>
        <taxon>Insecta</taxon>
        <taxon>Pterygota</taxon>
        <taxon>Neoptera</taxon>
        <taxon>Paraneoptera</taxon>
        <taxon>Hemiptera</taxon>
        <taxon>Auchenorrhyncha</taxon>
        <taxon>Fulgoroidea</taxon>
        <taxon>Delphacidae</taxon>
        <taxon>Criomorphinae</taxon>
        <taxon>Laodelphax</taxon>
    </lineage>
</organism>
<sequence length="152" mass="17332">MLVRGFVLISQPASVLFVEFTLSEEKFHDCEMENKEDLFKFEQIQPVSQADVPQGSVLSATLFFIFINVLLEFPLKGQTSAFADDIALFYYSKNGIIEQRGYSPKIHGQKNIAVNVVERGREVEEESREIWEETMREEELSATDASSLDSQI</sequence>
<feature type="compositionally biased region" description="Polar residues" evidence="1">
    <location>
        <begin position="143"/>
        <end position="152"/>
    </location>
</feature>